<dbReference type="Pfam" id="PF00176">
    <property type="entry name" value="SNF2-rel_dom"/>
    <property type="match status" value="1"/>
</dbReference>
<gene>
    <name evidence="16" type="ORF">CA3LBN_001829</name>
</gene>
<keyword evidence="13" id="KW-0408">Iron</keyword>
<dbReference type="PANTHER" id="PTHR43400:SF1">
    <property type="entry name" value="FUMARATE REDUCTASE"/>
    <property type="match status" value="1"/>
</dbReference>
<proteinExistence type="inferred from homology"/>
<keyword evidence="11" id="KW-0067">ATP-binding</keyword>
<evidence type="ECO:0000313" key="17">
    <source>
        <dbReference type="Proteomes" id="UP000825434"/>
    </source>
</evidence>
<evidence type="ECO:0000256" key="9">
    <source>
        <dbReference type="ARBA" id="ARBA00022806"/>
    </source>
</evidence>
<dbReference type="Pfam" id="PF00890">
    <property type="entry name" value="FAD_binding_2"/>
    <property type="match status" value="1"/>
</dbReference>
<dbReference type="Gene3D" id="3.40.50.10810">
    <property type="entry name" value="Tandem AAA-ATPase domain"/>
    <property type="match status" value="1"/>
</dbReference>
<keyword evidence="10" id="KW-0274">FAD</keyword>
<dbReference type="InterPro" id="IPR010960">
    <property type="entry name" value="Flavocytochrome_c"/>
</dbReference>
<evidence type="ECO:0000256" key="11">
    <source>
        <dbReference type="ARBA" id="ARBA00022840"/>
    </source>
</evidence>
<keyword evidence="6" id="KW-0285">Flavoprotein</keyword>
<dbReference type="InterPro" id="IPR003953">
    <property type="entry name" value="FAD-dep_OxRdtase_2_FAD-bd"/>
</dbReference>
<keyword evidence="9" id="KW-0347">Helicase</keyword>
<dbReference type="Pfam" id="PF00173">
    <property type="entry name" value="Cyt-b5"/>
    <property type="match status" value="1"/>
</dbReference>
<evidence type="ECO:0000313" key="16">
    <source>
        <dbReference type="EMBL" id="QWU87564.1"/>
    </source>
</evidence>
<keyword evidence="9" id="KW-0378">Hydrolase</keyword>
<dbReference type="Gene3D" id="3.90.700.10">
    <property type="entry name" value="Succinate dehydrogenase/fumarate reductase flavoprotein, catalytic domain"/>
    <property type="match status" value="1"/>
</dbReference>
<evidence type="ECO:0000256" key="4">
    <source>
        <dbReference type="ARBA" id="ARBA00022553"/>
    </source>
</evidence>
<feature type="domain" description="Cytochrome b5 heme-binding" evidence="15">
    <location>
        <begin position="838"/>
        <end position="914"/>
    </location>
</feature>
<accession>A0ABX8I537</accession>
<dbReference type="Gene3D" id="3.50.50.60">
    <property type="entry name" value="FAD/NAD(P)-binding domain"/>
    <property type="match status" value="1"/>
</dbReference>
<dbReference type="Proteomes" id="UP000825434">
    <property type="component" value="Chromosome 2"/>
</dbReference>
<dbReference type="InterPro" id="IPR050315">
    <property type="entry name" value="FAD-oxidoreductase_2"/>
</dbReference>
<comment type="similarity">
    <text evidence="3">Belongs to the SNF2/RAD54 helicase family.</text>
</comment>
<organism evidence="16 17">
    <name type="scientific">Candidozyma haemuli</name>
    <dbReference type="NCBI Taxonomy" id="45357"/>
    <lineage>
        <taxon>Eukaryota</taxon>
        <taxon>Fungi</taxon>
        <taxon>Dikarya</taxon>
        <taxon>Ascomycota</taxon>
        <taxon>Saccharomycotina</taxon>
        <taxon>Pichiomycetes</taxon>
        <taxon>Metschnikowiaceae</taxon>
        <taxon>Candidozyma</taxon>
    </lineage>
</organism>
<keyword evidence="12" id="KW-0560">Oxidoreductase</keyword>
<dbReference type="InterPro" id="IPR036188">
    <property type="entry name" value="FAD/NAD-bd_sf"/>
</dbReference>
<sequence length="924" mass="103694">MEDAERTQRQRGQAPPPLGTRRKIHVPPRPLHDPTSEFAIVLYDPTVDRFPQNEELEKEAVNDSIPDNEEVVHSETKSRRRDKLCERRVILSGTPIQNDLSEYYSLLNFANPGYLGTRNEFRKNFENAILRGRDADATDSEREKGDSKLLELSQLVSKFIIRRTNDILSKYLPVKYEYVVYVGLTPLQRDLYEHFTKSAANQALISSQPLKAIDLLKKLCTHPDLLRLPEDIRGSRGILPEDYTDSSSSREKSIPISLSTKFSILERFIESLRHESDDKIVIISNYTKTLDLIERLCRHRRYGSNVVLFDKQGFLSGNSGKATSGINGALTRTQVSSSIKDSVEQFYNDTLKTAKDRANPSLIKVLTYHSADAVHWLQEIFELDLSIVSRLGGHSQPRTHRGKDAKFPGMAITYKLLETLENLAEEFPDRVAIMKNTQVIDLLIDENDSSQVLGVKYKDLKTKGKDTLRGPVILATGGYAADFTKNSLLRKYRPDIIDLPSTNGTHATGDGQKIVMKHSGIGIDMDKVQVHPTGLIDFNDADVIEGRKQPRHLFLGAEALRGEGGIILNNKGERFCDELGTRDYVSGEMEKQIKQGNGPLRLVLSDESEERLAFHIKHYEQRSLMRTISGKDLAQEMKIPITKLQETLDLYNRAAKHEIDEPFGKKYFPTTPFTISEDRKYHVSFITRVLHFTMGGIKINDRTQVIYNGNQEEPFQGLYAAGEVAGGVHGHNRLGGSSLLACVVYGRLAAHQASSFLMRNLSMAQPLNENQSASARLNQISLHIDPNRKQITIDLGGEAEGNKPARPATIEESSEAGISGKSTSAKGKQKTPRFEIPEKEFTADEVAKHNSESDCWVIVKNVVLDLTSFLDDHPGGRESILNFAGKDATESFDMLHEDNVIQRYAPKCVLGRLKGATPFLELKE</sequence>
<protein>
    <recommendedName>
        <fullName evidence="15">Cytochrome b5 heme-binding domain-containing protein</fullName>
    </recommendedName>
</protein>
<dbReference type="InterPro" id="IPR000330">
    <property type="entry name" value="SNF2_N"/>
</dbReference>
<keyword evidence="4" id="KW-0597">Phosphoprotein</keyword>
<name>A0ABX8I537_9ASCO</name>
<evidence type="ECO:0000256" key="2">
    <source>
        <dbReference type="ARBA" id="ARBA00004123"/>
    </source>
</evidence>
<dbReference type="PROSITE" id="PS00191">
    <property type="entry name" value="CYTOCHROME_B5_1"/>
    <property type="match status" value="1"/>
</dbReference>
<dbReference type="InterPro" id="IPR038718">
    <property type="entry name" value="SNF2-like_sf"/>
</dbReference>
<dbReference type="InterPro" id="IPR036400">
    <property type="entry name" value="Cyt_B5-like_heme/steroid_sf"/>
</dbReference>
<dbReference type="SUPFAM" id="SSF51905">
    <property type="entry name" value="FAD/NAD(P)-binding domain"/>
    <property type="match status" value="1"/>
</dbReference>
<comment type="cofactor">
    <cofactor evidence="1">
        <name>FAD</name>
        <dbReference type="ChEBI" id="CHEBI:57692"/>
    </cofactor>
</comment>
<dbReference type="Gene3D" id="3.10.120.10">
    <property type="entry name" value="Cytochrome b5-like heme/steroid binding domain"/>
    <property type="match status" value="1"/>
</dbReference>
<dbReference type="SUPFAM" id="SSF52540">
    <property type="entry name" value="P-loop containing nucleoside triphosphate hydrolases"/>
    <property type="match status" value="2"/>
</dbReference>
<evidence type="ECO:0000256" key="13">
    <source>
        <dbReference type="ARBA" id="ARBA00023004"/>
    </source>
</evidence>
<comment type="subcellular location">
    <subcellularLocation>
        <location evidence="2">Nucleus</location>
    </subcellularLocation>
</comment>
<dbReference type="Pfam" id="PF08658">
    <property type="entry name" value="Rad54_N"/>
    <property type="match status" value="1"/>
</dbReference>
<evidence type="ECO:0000256" key="6">
    <source>
        <dbReference type="ARBA" id="ARBA00022630"/>
    </source>
</evidence>
<dbReference type="PANTHER" id="PTHR43400">
    <property type="entry name" value="FUMARATE REDUCTASE"/>
    <property type="match status" value="1"/>
</dbReference>
<evidence type="ECO:0000256" key="5">
    <source>
        <dbReference type="ARBA" id="ARBA00022617"/>
    </source>
</evidence>
<evidence type="ECO:0000256" key="14">
    <source>
        <dbReference type="SAM" id="MobiDB-lite"/>
    </source>
</evidence>
<dbReference type="PROSITE" id="PS50255">
    <property type="entry name" value="CYTOCHROME_B5_2"/>
    <property type="match status" value="1"/>
</dbReference>
<reference evidence="16 17" key="1">
    <citation type="submission" date="2021-06" db="EMBL/GenBank/DDBJ databases">
        <title>Candida outbreak in Lebanon.</title>
        <authorList>
            <person name="Finianos M."/>
        </authorList>
    </citation>
    <scope>NUCLEOTIDE SEQUENCE [LARGE SCALE GENOMIC DNA]</scope>
    <source>
        <strain evidence="16">CA3LBN</strain>
    </source>
</reference>
<dbReference type="InterPro" id="IPR018506">
    <property type="entry name" value="Cyt_B5_heme-BS"/>
</dbReference>
<dbReference type="EMBL" id="CP076662">
    <property type="protein sequence ID" value="QWU87564.1"/>
    <property type="molecule type" value="Genomic_DNA"/>
</dbReference>
<evidence type="ECO:0000256" key="8">
    <source>
        <dbReference type="ARBA" id="ARBA00022741"/>
    </source>
</evidence>
<evidence type="ECO:0000256" key="1">
    <source>
        <dbReference type="ARBA" id="ARBA00001974"/>
    </source>
</evidence>
<dbReference type="Gene3D" id="1.20.120.850">
    <property type="entry name" value="SWI2/SNF2 ATPases, N-terminal domain"/>
    <property type="match status" value="1"/>
</dbReference>
<keyword evidence="7" id="KW-0479">Metal-binding</keyword>
<keyword evidence="5" id="KW-0349">Heme</keyword>
<keyword evidence="8" id="KW-0547">Nucleotide-binding</keyword>
<dbReference type="InterPro" id="IPR013967">
    <property type="entry name" value="Rad54_N"/>
</dbReference>
<evidence type="ECO:0000256" key="12">
    <source>
        <dbReference type="ARBA" id="ARBA00023002"/>
    </source>
</evidence>
<feature type="region of interest" description="Disordered" evidence="14">
    <location>
        <begin position="1"/>
        <end position="36"/>
    </location>
</feature>
<evidence type="ECO:0000256" key="7">
    <source>
        <dbReference type="ARBA" id="ARBA00022723"/>
    </source>
</evidence>
<dbReference type="SUPFAM" id="SSF55856">
    <property type="entry name" value="Cytochrome b5-like heme/steroid binding domain"/>
    <property type="match status" value="1"/>
</dbReference>
<evidence type="ECO:0000256" key="3">
    <source>
        <dbReference type="ARBA" id="ARBA00007025"/>
    </source>
</evidence>
<dbReference type="NCBIfam" id="TIGR01813">
    <property type="entry name" value="flavo_cyto_c"/>
    <property type="match status" value="1"/>
</dbReference>
<dbReference type="SUPFAM" id="SSF56425">
    <property type="entry name" value="Succinate dehydrogenase/fumarate reductase flavoprotein, catalytic domain"/>
    <property type="match status" value="1"/>
</dbReference>
<dbReference type="PRINTS" id="PR00363">
    <property type="entry name" value="CYTOCHROMEB5"/>
</dbReference>
<dbReference type="SMART" id="SM01117">
    <property type="entry name" value="Cyt-b5"/>
    <property type="match status" value="1"/>
</dbReference>
<evidence type="ECO:0000259" key="15">
    <source>
        <dbReference type="PROSITE" id="PS50255"/>
    </source>
</evidence>
<dbReference type="InterPro" id="IPR027477">
    <property type="entry name" value="Succ_DH/fumarate_Rdtase_cat_sf"/>
</dbReference>
<dbReference type="InterPro" id="IPR027417">
    <property type="entry name" value="P-loop_NTPase"/>
</dbReference>
<feature type="region of interest" description="Disordered" evidence="14">
    <location>
        <begin position="797"/>
        <end position="832"/>
    </location>
</feature>
<dbReference type="InterPro" id="IPR001199">
    <property type="entry name" value="Cyt_B5-like_heme/steroid-bd"/>
</dbReference>
<keyword evidence="17" id="KW-1185">Reference proteome</keyword>
<evidence type="ECO:0000256" key="10">
    <source>
        <dbReference type="ARBA" id="ARBA00022827"/>
    </source>
</evidence>